<protein>
    <submittedName>
        <fullName evidence="2">Uncharacterized protein</fullName>
    </submittedName>
</protein>
<proteinExistence type="predicted"/>
<accession>A0A8S9ZT35</accession>
<evidence type="ECO:0000256" key="1">
    <source>
        <dbReference type="SAM" id="SignalP"/>
    </source>
</evidence>
<keyword evidence="1" id="KW-0732">Signal</keyword>
<evidence type="ECO:0000313" key="2">
    <source>
        <dbReference type="EMBL" id="KAF7636419.1"/>
    </source>
</evidence>
<name>A0A8S9ZT35_9BILA</name>
<reference evidence="2" key="1">
    <citation type="journal article" date="2020" name="Ecol. Evol.">
        <title>Genome structure and content of the rice root-knot nematode (Meloidogyne graminicola).</title>
        <authorList>
            <person name="Phan N.T."/>
            <person name="Danchin E.G.J."/>
            <person name="Klopp C."/>
            <person name="Perfus-Barbeoch L."/>
            <person name="Kozlowski D.K."/>
            <person name="Koutsovoulos G.D."/>
            <person name="Lopez-Roques C."/>
            <person name="Bouchez O."/>
            <person name="Zahm M."/>
            <person name="Besnard G."/>
            <person name="Bellafiore S."/>
        </authorList>
    </citation>
    <scope>NUCLEOTIDE SEQUENCE</scope>
    <source>
        <strain evidence="2">VN-18</strain>
    </source>
</reference>
<feature type="signal peptide" evidence="1">
    <location>
        <begin position="1"/>
        <end position="19"/>
    </location>
</feature>
<dbReference type="OrthoDB" id="5951731at2759"/>
<evidence type="ECO:0000313" key="3">
    <source>
        <dbReference type="Proteomes" id="UP000605970"/>
    </source>
</evidence>
<feature type="chain" id="PRO_5035890354" evidence="1">
    <location>
        <begin position="20"/>
        <end position="203"/>
    </location>
</feature>
<dbReference type="EMBL" id="JABEBT010000030">
    <property type="protein sequence ID" value="KAF7636419.1"/>
    <property type="molecule type" value="Genomic_DNA"/>
</dbReference>
<dbReference type="Proteomes" id="UP000605970">
    <property type="component" value="Unassembled WGS sequence"/>
</dbReference>
<comment type="caution">
    <text evidence="2">The sequence shown here is derived from an EMBL/GenBank/DDBJ whole genome shotgun (WGS) entry which is preliminary data.</text>
</comment>
<dbReference type="AlphaFoldDB" id="A0A8S9ZT35"/>
<sequence length="203" mass="24324">MFSLLSFLLIGHLSLITNANRLRHSLVNKQFIDQLAEGSYEIIHPFQLRDGERMGIDTREYFLNTTTIQHSRQVRFVLRSSVLLHQRLRISLNLNEHLLNEKSQEIIFNKSTHFTLEDSEQNNIESIKLENIENCYYQGMKEKKKTIILKKKMKKKKIILEQLNLDKCPVGEKKNVKEKQIKEFMMLYKELLKQMRFFFKWGF</sequence>
<gene>
    <name evidence="2" type="ORF">Mgra_00004205</name>
</gene>
<keyword evidence="3" id="KW-1185">Reference proteome</keyword>
<organism evidence="2 3">
    <name type="scientific">Meloidogyne graminicola</name>
    <dbReference type="NCBI Taxonomy" id="189291"/>
    <lineage>
        <taxon>Eukaryota</taxon>
        <taxon>Metazoa</taxon>
        <taxon>Ecdysozoa</taxon>
        <taxon>Nematoda</taxon>
        <taxon>Chromadorea</taxon>
        <taxon>Rhabditida</taxon>
        <taxon>Tylenchina</taxon>
        <taxon>Tylenchomorpha</taxon>
        <taxon>Tylenchoidea</taxon>
        <taxon>Meloidogynidae</taxon>
        <taxon>Meloidogyninae</taxon>
        <taxon>Meloidogyne</taxon>
    </lineage>
</organism>